<dbReference type="FunFam" id="1.10.630.10:FF:000036">
    <property type="entry name" value="CYtochrome P450 family"/>
    <property type="match status" value="1"/>
</dbReference>
<sequence length="496" mass="56241">MDLVWYILFALFFFIFVILIKNQPLRPRNFPPGPTPVPFFGNILSIGKRLPDKLLEWKEQFGDTYSIFDGQNALVILNNWNTVRTVFADDAATGREQDCLIRTTPGHDVLPRTAGLAFSDGDLWKTHRRFALSTLRDLGMGKSWLEETIIAEVSAVCQILRDTHVEPFNPKVQLSNSISNVICALIFGKRFELTDPKFSQLTSSMAEHVEGAPIDKLLQAFPCLLWFPNPLRTRLQHLRQNAGRIADFLKEQIRNHKHGDRIKSTTAPDYLYAYQREAEKGGNDSFNDKQLLVSLFDLLLAGTETTATTVLWALVFMLENPDVLRAVHEEIDTKVGRDQMLTNAHRGVLPYTEATILEVQRCASMLPLAVPHKARVDMTVEGFTIPKGTFIAANLFAIHRDPRWWNNPEKFDPVRFLDADGKLIRPEAFAPFSTGKRACPGESMAKRELFLFLANLFRCFNFKLAPGANITHKDYTCSVTLCPKPFELIFVPRFGA</sequence>
<dbReference type="PRINTS" id="PR00463">
    <property type="entry name" value="EP450I"/>
</dbReference>
<dbReference type="InterPro" id="IPR050182">
    <property type="entry name" value="Cytochrome_P450_fam2"/>
</dbReference>
<comment type="cofactor">
    <cofactor evidence="1 9">
        <name>heme</name>
        <dbReference type="ChEBI" id="CHEBI:30413"/>
    </cofactor>
</comment>
<evidence type="ECO:0000256" key="10">
    <source>
        <dbReference type="RuleBase" id="RU000461"/>
    </source>
</evidence>
<dbReference type="GO" id="GO:0020037">
    <property type="term" value="F:heme binding"/>
    <property type="evidence" value="ECO:0007669"/>
    <property type="project" value="InterPro"/>
</dbReference>
<name>A0A1W0X6I0_HYPEX</name>
<keyword evidence="13" id="KW-1185">Reference proteome</keyword>
<evidence type="ECO:0000313" key="12">
    <source>
        <dbReference type="EMBL" id="OQV22988.1"/>
    </source>
</evidence>
<dbReference type="GO" id="GO:0005506">
    <property type="term" value="F:iron ion binding"/>
    <property type="evidence" value="ECO:0007669"/>
    <property type="project" value="InterPro"/>
</dbReference>
<keyword evidence="11" id="KW-0812">Transmembrane</keyword>
<evidence type="ECO:0000256" key="6">
    <source>
        <dbReference type="ARBA" id="ARBA00023004"/>
    </source>
</evidence>
<evidence type="ECO:0000256" key="2">
    <source>
        <dbReference type="ARBA" id="ARBA00004370"/>
    </source>
</evidence>
<dbReference type="EMBL" id="MTYJ01000014">
    <property type="protein sequence ID" value="OQV22988.1"/>
    <property type="molecule type" value="Genomic_DNA"/>
</dbReference>
<evidence type="ECO:0000256" key="4">
    <source>
        <dbReference type="ARBA" id="ARBA00022723"/>
    </source>
</evidence>
<evidence type="ECO:0000256" key="5">
    <source>
        <dbReference type="ARBA" id="ARBA00023002"/>
    </source>
</evidence>
<keyword evidence="8 11" id="KW-0472">Membrane</keyword>
<dbReference type="GO" id="GO:0006082">
    <property type="term" value="P:organic acid metabolic process"/>
    <property type="evidence" value="ECO:0007669"/>
    <property type="project" value="TreeGrafter"/>
</dbReference>
<feature type="binding site" description="axial binding residue" evidence="9">
    <location>
        <position position="439"/>
    </location>
    <ligand>
        <name>heme</name>
        <dbReference type="ChEBI" id="CHEBI:30413"/>
    </ligand>
    <ligandPart>
        <name>Fe</name>
        <dbReference type="ChEBI" id="CHEBI:18248"/>
    </ligandPart>
</feature>
<dbReference type="GO" id="GO:0016020">
    <property type="term" value="C:membrane"/>
    <property type="evidence" value="ECO:0007669"/>
    <property type="project" value="UniProtKB-SubCell"/>
</dbReference>
<keyword evidence="7 10" id="KW-0503">Monooxygenase</keyword>
<comment type="subcellular location">
    <subcellularLocation>
        <location evidence="2">Membrane</location>
    </subcellularLocation>
</comment>
<evidence type="ECO:0000256" key="3">
    <source>
        <dbReference type="ARBA" id="ARBA00010617"/>
    </source>
</evidence>
<dbReference type="Gene3D" id="1.10.630.10">
    <property type="entry name" value="Cytochrome P450"/>
    <property type="match status" value="1"/>
</dbReference>
<keyword evidence="5 10" id="KW-0560">Oxidoreductase</keyword>
<keyword evidence="6 9" id="KW-0408">Iron</keyword>
<dbReference type="OrthoDB" id="6415694at2759"/>
<dbReference type="PANTHER" id="PTHR24300:SF397">
    <property type="entry name" value="CYTOCHROME P450 2U1"/>
    <property type="match status" value="1"/>
</dbReference>
<evidence type="ECO:0000256" key="1">
    <source>
        <dbReference type="ARBA" id="ARBA00001971"/>
    </source>
</evidence>
<dbReference type="PRINTS" id="PR01686">
    <property type="entry name" value="EP450ICYP2D"/>
</dbReference>
<comment type="similarity">
    <text evidence="3 10">Belongs to the cytochrome P450 family.</text>
</comment>
<dbReference type="SUPFAM" id="SSF48264">
    <property type="entry name" value="Cytochrome P450"/>
    <property type="match status" value="1"/>
</dbReference>
<evidence type="ECO:0000256" key="9">
    <source>
        <dbReference type="PIRSR" id="PIRSR602401-1"/>
    </source>
</evidence>
<dbReference type="InterPro" id="IPR002401">
    <property type="entry name" value="Cyt_P450_E_grp-I"/>
</dbReference>
<keyword evidence="11" id="KW-1133">Transmembrane helix</keyword>
<comment type="caution">
    <text evidence="12">The sequence shown here is derived from an EMBL/GenBank/DDBJ whole genome shotgun (WGS) entry which is preliminary data.</text>
</comment>
<protein>
    <submittedName>
        <fullName evidence="12">Cytochrome P450 2U1</fullName>
    </submittedName>
</protein>
<dbReference type="InterPro" id="IPR001128">
    <property type="entry name" value="Cyt_P450"/>
</dbReference>
<dbReference type="Pfam" id="PF00067">
    <property type="entry name" value="p450"/>
    <property type="match status" value="1"/>
</dbReference>
<evidence type="ECO:0000256" key="7">
    <source>
        <dbReference type="ARBA" id="ARBA00023033"/>
    </source>
</evidence>
<dbReference type="InterPro" id="IPR036396">
    <property type="entry name" value="Cyt_P450_sf"/>
</dbReference>
<reference evidence="13" key="1">
    <citation type="submission" date="2017-01" db="EMBL/GenBank/DDBJ databases">
        <title>Comparative genomics of anhydrobiosis in the tardigrade Hypsibius dujardini.</title>
        <authorList>
            <person name="Yoshida Y."/>
            <person name="Koutsovoulos G."/>
            <person name="Laetsch D."/>
            <person name="Stevens L."/>
            <person name="Kumar S."/>
            <person name="Horikawa D."/>
            <person name="Ishino K."/>
            <person name="Komine S."/>
            <person name="Tomita M."/>
            <person name="Blaxter M."/>
            <person name="Arakawa K."/>
        </authorList>
    </citation>
    <scope>NUCLEOTIDE SEQUENCE [LARGE SCALE GENOMIC DNA]</scope>
    <source>
        <strain evidence="13">Z151</strain>
    </source>
</reference>
<dbReference type="GO" id="GO:0005737">
    <property type="term" value="C:cytoplasm"/>
    <property type="evidence" value="ECO:0007669"/>
    <property type="project" value="TreeGrafter"/>
</dbReference>
<dbReference type="GO" id="GO:0016712">
    <property type="term" value="F:oxidoreductase activity, acting on paired donors, with incorporation or reduction of molecular oxygen, reduced flavin or flavoprotein as one donor, and incorporation of one atom of oxygen"/>
    <property type="evidence" value="ECO:0007669"/>
    <property type="project" value="InterPro"/>
</dbReference>
<accession>A0A1W0X6I0</accession>
<dbReference type="GO" id="GO:0008395">
    <property type="term" value="F:steroid hydroxylase activity"/>
    <property type="evidence" value="ECO:0007669"/>
    <property type="project" value="TreeGrafter"/>
</dbReference>
<dbReference type="GO" id="GO:0006805">
    <property type="term" value="P:xenobiotic metabolic process"/>
    <property type="evidence" value="ECO:0007669"/>
    <property type="project" value="TreeGrafter"/>
</dbReference>
<dbReference type="AlphaFoldDB" id="A0A1W0X6I0"/>
<dbReference type="InterPro" id="IPR008069">
    <property type="entry name" value="Cyt_P450_E_grp-I_CYP2D-like"/>
</dbReference>
<dbReference type="PROSITE" id="PS00086">
    <property type="entry name" value="CYTOCHROME_P450"/>
    <property type="match status" value="1"/>
</dbReference>
<evidence type="ECO:0000256" key="11">
    <source>
        <dbReference type="SAM" id="Phobius"/>
    </source>
</evidence>
<evidence type="ECO:0000313" key="13">
    <source>
        <dbReference type="Proteomes" id="UP000192578"/>
    </source>
</evidence>
<dbReference type="PANTHER" id="PTHR24300">
    <property type="entry name" value="CYTOCHROME P450 508A4-RELATED"/>
    <property type="match status" value="1"/>
</dbReference>
<feature type="transmembrane region" description="Helical" evidence="11">
    <location>
        <begin position="6"/>
        <end position="22"/>
    </location>
</feature>
<gene>
    <name evidence="12" type="ORF">BV898_03039</name>
</gene>
<keyword evidence="9 10" id="KW-0349">Heme</keyword>
<evidence type="ECO:0000256" key="8">
    <source>
        <dbReference type="ARBA" id="ARBA00023136"/>
    </source>
</evidence>
<organism evidence="12 13">
    <name type="scientific">Hypsibius exemplaris</name>
    <name type="common">Freshwater tardigrade</name>
    <dbReference type="NCBI Taxonomy" id="2072580"/>
    <lineage>
        <taxon>Eukaryota</taxon>
        <taxon>Metazoa</taxon>
        <taxon>Ecdysozoa</taxon>
        <taxon>Tardigrada</taxon>
        <taxon>Eutardigrada</taxon>
        <taxon>Parachela</taxon>
        <taxon>Hypsibioidea</taxon>
        <taxon>Hypsibiidae</taxon>
        <taxon>Hypsibius</taxon>
    </lineage>
</organism>
<dbReference type="InterPro" id="IPR017972">
    <property type="entry name" value="Cyt_P450_CS"/>
</dbReference>
<dbReference type="PRINTS" id="PR00385">
    <property type="entry name" value="P450"/>
</dbReference>
<dbReference type="Proteomes" id="UP000192578">
    <property type="component" value="Unassembled WGS sequence"/>
</dbReference>
<keyword evidence="4 9" id="KW-0479">Metal-binding</keyword>
<proteinExistence type="inferred from homology"/>